<feature type="transmembrane region" description="Helical" evidence="5">
    <location>
        <begin position="202"/>
        <end position="225"/>
    </location>
</feature>
<keyword evidence="3 5" id="KW-1133">Transmembrane helix</keyword>
<evidence type="ECO:0000256" key="5">
    <source>
        <dbReference type="SAM" id="Phobius"/>
    </source>
</evidence>
<dbReference type="Gene3D" id="1.20.1530.20">
    <property type="match status" value="1"/>
</dbReference>
<keyword evidence="2 5" id="KW-0812">Transmembrane</keyword>
<proteinExistence type="predicted"/>
<feature type="transmembrane region" description="Helical" evidence="5">
    <location>
        <begin position="179"/>
        <end position="196"/>
    </location>
</feature>
<evidence type="ECO:0000313" key="7">
    <source>
        <dbReference type="Proteomes" id="UP000032749"/>
    </source>
</evidence>
<dbReference type="InterPro" id="IPR038770">
    <property type="entry name" value="Na+/solute_symporter_sf"/>
</dbReference>
<dbReference type="HOGENOM" id="CLU_034788_0_1_6"/>
<dbReference type="Pfam" id="PF01758">
    <property type="entry name" value="SBF"/>
    <property type="match status" value="1"/>
</dbReference>
<dbReference type="Proteomes" id="UP000032749">
    <property type="component" value="Chromosome"/>
</dbReference>
<evidence type="ECO:0000256" key="2">
    <source>
        <dbReference type="ARBA" id="ARBA00022692"/>
    </source>
</evidence>
<evidence type="ECO:0000256" key="3">
    <source>
        <dbReference type="ARBA" id="ARBA00022989"/>
    </source>
</evidence>
<dbReference type="InterPro" id="IPR004710">
    <property type="entry name" value="Bilac:Na_transpt"/>
</dbReference>
<organism evidence="6 7">
    <name type="scientific">Oleispira antarctica RB-8</name>
    <dbReference type="NCBI Taxonomy" id="698738"/>
    <lineage>
        <taxon>Bacteria</taxon>
        <taxon>Pseudomonadati</taxon>
        <taxon>Pseudomonadota</taxon>
        <taxon>Gammaproteobacteria</taxon>
        <taxon>Oceanospirillales</taxon>
        <taxon>Oceanospirillaceae</taxon>
        <taxon>Oleispira</taxon>
    </lineage>
</organism>
<gene>
    <name evidence="6" type="ORF">OLEAN_C09440</name>
</gene>
<dbReference type="InterPro" id="IPR002657">
    <property type="entry name" value="BilAc:Na_symport/Acr3"/>
</dbReference>
<feature type="transmembrane region" description="Helical" evidence="5">
    <location>
        <begin position="147"/>
        <end position="167"/>
    </location>
</feature>
<feature type="transmembrane region" description="Helical" evidence="5">
    <location>
        <begin position="42"/>
        <end position="68"/>
    </location>
</feature>
<feature type="transmembrane region" description="Helical" evidence="5">
    <location>
        <begin position="237"/>
        <end position="258"/>
    </location>
</feature>
<dbReference type="PATRIC" id="fig|698738.3.peg.985"/>
<dbReference type="GO" id="GO:0016020">
    <property type="term" value="C:membrane"/>
    <property type="evidence" value="ECO:0007669"/>
    <property type="project" value="UniProtKB-SubCell"/>
</dbReference>
<evidence type="ECO:0000256" key="4">
    <source>
        <dbReference type="ARBA" id="ARBA00023136"/>
    </source>
</evidence>
<sequence>MEFLQILTQLVLPISLALMMFSLGLSLSANDFRRIAVSPRPAIVGIVMQLLLLPLIAWILLIAVQWFMPISNELILGLIILAACPGGATSNIISHLSGGDGALSVSMTAVVSLLMPFILPLSLALQLAWWDETLSVDFPVMKTVMQLLLITVIPVLLGMLTRGRWLVVVLRLEPTVRKLTALMFVLLVLFLMLEQWPQLNVLGFEVAALCLSLCLCSMFAAYLFARCLSFDNKVIKTLSIEVGVQNAGMGIFIAIGVLNQPILALVPLMYGLVMNIPAFSLIAINLYRKRSQS</sequence>
<comment type="subcellular location">
    <subcellularLocation>
        <location evidence="1">Membrane</location>
        <topology evidence="1">Multi-pass membrane protein</topology>
    </subcellularLocation>
</comment>
<feature type="transmembrane region" description="Helical" evidence="5">
    <location>
        <begin position="74"/>
        <end position="93"/>
    </location>
</feature>
<evidence type="ECO:0000313" key="6">
    <source>
        <dbReference type="EMBL" id="CCK75120.1"/>
    </source>
</evidence>
<accession>R4YL32</accession>
<dbReference type="OrthoDB" id="9806785at2"/>
<dbReference type="STRING" id="698738.OLEAN_C09440"/>
<reference evidence="6 7" key="1">
    <citation type="journal article" date="2013" name="Nat. Commun.">
        <title>Genome sequence and functional genomic analysis of the oil-degrading bacterium Oleispira antarctica.</title>
        <authorList>
            <person name="Kube M."/>
            <person name="Chernikova T.N."/>
            <person name="Al-Ramahi Y."/>
            <person name="Beloqui A."/>
            <person name="Lopez-Cortez N."/>
            <person name="Guazzaroni M.E."/>
            <person name="Heipieper H.J."/>
            <person name="Klages S."/>
            <person name="Kotsyurbenko O.R."/>
            <person name="Langer I."/>
            <person name="Nechitaylo T.Y."/>
            <person name="Lunsdorf H."/>
            <person name="Fernandez M."/>
            <person name="Juarez S."/>
            <person name="Ciordia S."/>
            <person name="Singer A."/>
            <person name="Kagan O."/>
            <person name="Egorova O."/>
            <person name="Petit P.A."/>
            <person name="Stogios P."/>
            <person name="Kim Y."/>
            <person name="Tchigvintsev A."/>
            <person name="Flick R."/>
            <person name="Denaro R."/>
            <person name="Genovese M."/>
            <person name="Albar J.P."/>
            <person name="Reva O.N."/>
            <person name="Martinez-Gomariz M."/>
            <person name="Tran H."/>
            <person name="Ferrer M."/>
            <person name="Savchenko A."/>
            <person name="Yakunin A.F."/>
            <person name="Yakimov M.M."/>
            <person name="Golyshina O.V."/>
            <person name="Reinhardt R."/>
            <person name="Golyshin P.N."/>
        </authorList>
    </citation>
    <scope>NUCLEOTIDE SEQUENCE [LARGE SCALE GENOMIC DNA]</scope>
</reference>
<dbReference type="PANTHER" id="PTHR10361">
    <property type="entry name" value="SODIUM-BILE ACID COTRANSPORTER"/>
    <property type="match status" value="1"/>
</dbReference>
<feature type="transmembrane region" description="Helical" evidence="5">
    <location>
        <begin position="264"/>
        <end position="287"/>
    </location>
</feature>
<dbReference type="EMBL" id="FO203512">
    <property type="protein sequence ID" value="CCK75120.1"/>
    <property type="molecule type" value="Genomic_DNA"/>
</dbReference>
<dbReference type="PANTHER" id="PTHR10361:SF24">
    <property type="entry name" value="P3 PROTEIN"/>
    <property type="match status" value="1"/>
</dbReference>
<feature type="transmembrane region" description="Helical" evidence="5">
    <location>
        <begin position="105"/>
        <end position="127"/>
    </location>
</feature>
<keyword evidence="7" id="KW-1185">Reference proteome</keyword>
<dbReference type="AlphaFoldDB" id="R4YL32"/>
<dbReference type="KEGG" id="oai:OLEAN_C09440"/>
<keyword evidence="4 5" id="KW-0472">Membrane</keyword>
<feature type="transmembrane region" description="Helical" evidence="5">
    <location>
        <begin position="6"/>
        <end position="30"/>
    </location>
</feature>
<protein>
    <submittedName>
        <fullName evidence="6">Sodium Bile acid symporter family</fullName>
    </submittedName>
</protein>
<evidence type="ECO:0000256" key="1">
    <source>
        <dbReference type="ARBA" id="ARBA00004141"/>
    </source>
</evidence>
<name>R4YL32_OLEAN</name>